<dbReference type="AlphaFoldDB" id="A0A812D0I6"/>
<dbReference type="InterPro" id="IPR000156">
    <property type="entry name" value="Ran_bind_dom"/>
</dbReference>
<keyword evidence="4" id="KW-1185">Reference proteome</keyword>
<dbReference type="InterPro" id="IPR011993">
    <property type="entry name" value="PH-like_dom_sf"/>
</dbReference>
<proteinExistence type="predicted"/>
<dbReference type="OrthoDB" id="10062131at2759"/>
<evidence type="ECO:0000259" key="2">
    <source>
        <dbReference type="PROSITE" id="PS50196"/>
    </source>
</evidence>
<evidence type="ECO:0000256" key="1">
    <source>
        <dbReference type="SAM" id="MobiDB-lite"/>
    </source>
</evidence>
<dbReference type="InterPro" id="IPR045255">
    <property type="entry name" value="RanBP1-like"/>
</dbReference>
<evidence type="ECO:0000313" key="3">
    <source>
        <dbReference type="EMBL" id="CAE1288502.1"/>
    </source>
</evidence>
<feature type="domain" description="RanBD1" evidence="2">
    <location>
        <begin position="83"/>
        <end position="234"/>
    </location>
</feature>
<gene>
    <name evidence="3" type="ORF">SPHA_47147</name>
</gene>
<dbReference type="SMART" id="SM00160">
    <property type="entry name" value="RanBD"/>
    <property type="match status" value="1"/>
</dbReference>
<dbReference type="SUPFAM" id="SSF50729">
    <property type="entry name" value="PH domain-like"/>
    <property type="match status" value="1"/>
</dbReference>
<dbReference type="PANTHER" id="PTHR23138">
    <property type="entry name" value="RAN BINDING PROTEIN"/>
    <property type="match status" value="1"/>
</dbReference>
<dbReference type="Pfam" id="PF00638">
    <property type="entry name" value="Ran_BP1"/>
    <property type="match status" value="1"/>
</dbReference>
<dbReference type="GO" id="GO:0006606">
    <property type="term" value="P:protein import into nucleus"/>
    <property type="evidence" value="ECO:0007669"/>
    <property type="project" value="TreeGrafter"/>
</dbReference>
<accession>A0A812D0I6</accession>
<name>A0A812D0I6_ACAPH</name>
<feature type="region of interest" description="Disordered" evidence="1">
    <location>
        <begin position="1"/>
        <end position="47"/>
    </location>
</feature>
<dbReference type="EMBL" id="CAHIKZ030002543">
    <property type="protein sequence ID" value="CAE1288502.1"/>
    <property type="molecule type" value="Genomic_DNA"/>
</dbReference>
<reference evidence="3" key="1">
    <citation type="submission" date="2021-01" db="EMBL/GenBank/DDBJ databases">
        <authorList>
            <person name="Li R."/>
            <person name="Bekaert M."/>
        </authorList>
    </citation>
    <scope>NUCLEOTIDE SEQUENCE</scope>
    <source>
        <strain evidence="3">Farmed</strain>
    </source>
</reference>
<dbReference type="CDD" id="cd13170">
    <property type="entry name" value="RanBD_NUP50"/>
    <property type="match status" value="1"/>
</dbReference>
<dbReference type="PANTHER" id="PTHR23138:SF141">
    <property type="entry name" value="NUCLEAR PORE COMPLEX PROTEIN NUP50"/>
    <property type="match status" value="1"/>
</dbReference>
<dbReference type="Proteomes" id="UP000597762">
    <property type="component" value="Unassembled WGS sequence"/>
</dbReference>
<protein>
    <submittedName>
        <fullName evidence="3">NUP50</fullName>
    </submittedName>
</protein>
<dbReference type="PROSITE" id="PS50196">
    <property type="entry name" value="RANBD1"/>
    <property type="match status" value="1"/>
</dbReference>
<comment type="caution">
    <text evidence="3">The sequence shown here is derived from an EMBL/GenBank/DDBJ whole genome shotgun (WGS) entry which is preliminary data.</text>
</comment>
<sequence length="240" mass="26163">MATPSTDTTTSSVASSISAPTSQTTDTTSAAPTTTTTTTTSSPWPISSISNSIFSSSNTTKTLTGTQPSSIFSGTGFSFKTSDTKPAFSFDASVAQNAPAAEEEEYIPPKPEMKEIKEEGSVYTKRCKLFYEKDKNWIDKGVGNLHVKPLKNKAQLIIRADTNLGNILLNIMLLPSMQLKKQGKKDVSFVCIPNPPVSKDNENKVIPMLLRVKTPEEADELLEELNKHKHGMEEEEDATQ</sequence>
<organism evidence="3 4">
    <name type="scientific">Acanthosepion pharaonis</name>
    <name type="common">Pharaoh cuttlefish</name>
    <name type="synonym">Sepia pharaonis</name>
    <dbReference type="NCBI Taxonomy" id="158019"/>
    <lineage>
        <taxon>Eukaryota</taxon>
        <taxon>Metazoa</taxon>
        <taxon>Spiralia</taxon>
        <taxon>Lophotrochozoa</taxon>
        <taxon>Mollusca</taxon>
        <taxon>Cephalopoda</taxon>
        <taxon>Coleoidea</taxon>
        <taxon>Decapodiformes</taxon>
        <taxon>Sepiida</taxon>
        <taxon>Sepiina</taxon>
        <taxon>Sepiidae</taxon>
        <taxon>Acanthosepion</taxon>
    </lineage>
</organism>
<evidence type="ECO:0000313" key="4">
    <source>
        <dbReference type="Proteomes" id="UP000597762"/>
    </source>
</evidence>
<dbReference type="Gene3D" id="2.30.29.30">
    <property type="entry name" value="Pleckstrin-homology domain (PH domain)/Phosphotyrosine-binding domain (PTB)"/>
    <property type="match status" value="1"/>
</dbReference>